<evidence type="ECO:0000313" key="1">
    <source>
        <dbReference type="EMBL" id="CAH0723626.1"/>
    </source>
</evidence>
<proteinExistence type="predicted"/>
<evidence type="ECO:0000313" key="2">
    <source>
        <dbReference type="Proteomes" id="UP000838878"/>
    </source>
</evidence>
<protein>
    <submittedName>
        <fullName evidence="1">Uncharacterized protein</fullName>
    </submittedName>
</protein>
<reference evidence="1" key="1">
    <citation type="submission" date="2021-12" db="EMBL/GenBank/DDBJ databases">
        <authorList>
            <person name="Martin H S."/>
        </authorList>
    </citation>
    <scope>NUCLEOTIDE SEQUENCE</scope>
</reference>
<gene>
    <name evidence="1" type="ORF">BINO364_LOCUS9437</name>
</gene>
<dbReference type="Proteomes" id="UP000838878">
    <property type="component" value="Chromosome 4"/>
</dbReference>
<accession>A0A8J9YDD6</accession>
<organism evidence="1 2">
    <name type="scientific">Brenthis ino</name>
    <name type="common">lesser marbled fritillary</name>
    <dbReference type="NCBI Taxonomy" id="405034"/>
    <lineage>
        <taxon>Eukaryota</taxon>
        <taxon>Metazoa</taxon>
        <taxon>Ecdysozoa</taxon>
        <taxon>Arthropoda</taxon>
        <taxon>Hexapoda</taxon>
        <taxon>Insecta</taxon>
        <taxon>Pterygota</taxon>
        <taxon>Neoptera</taxon>
        <taxon>Endopterygota</taxon>
        <taxon>Lepidoptera</taxon>
        <taxon>Glossata</taxon>
        <taxon>Ditrysia</taxon>
        <taxon>Papilionoidea</taxon>
        <taxon>Nymphalidae</taxon>
        <taxon>Heliconiinae</taxon>
        <taxon>Argynnini</taxon>
        <taxon>Brenthis</taxon>
    </lineage>
</organism>
<keyword evidence="2" id="KW-1185">Reference proteome</keyword>
<sequence length="89" mass="10479">MANGKCHVSCAENHRICRKILVINVTDFYDKFVYFQRRPLNDKDMQKMKKDSEDEESDDPLDVNISDILNKKLDEIQNISTEELFNVLI</sequence>
<name>A0A8J9YDD6_9NEOP</name>
<feature type="non-terminal residue" evidence="1">
    <location>
        <position position="89"/>
    </location>
</feature>
<dbReference type="EMBL" id="OV170224">
    <property type="protein sequence ID" value="CAH0723626.1"/>
    <property type="molecule type" value="Genomic_DNA"/>
</dbReference>
<dbReference type="AlphaFoldDB" id="A0A8J9YDD6"/>